<feature type="domain" description="Ribosome maturation factor RimP C-terminal" evidence="5">
    <location>
        <begin position="87"/>
        <end position="154"/>
    </location>
</feature>
<dbReference type="Gene3D" id="3.30.300.70">
    <property type="entry name" value="RimP-like superfamily, N-terminal"/>
    <property type="match status" value="1"/>
</dbReference>
<proteinExistence type="inferred from homology"/>
<dbReference type="GO" id="GO:0000028">
    <property type="term" value="P:ribosomal small subunit assembly"/>
    <property type="evidence" value="ECO:0007669"/>
    <property type="project" value="TreeGrafter"/>
</dbReference>
<evidence type="ECO:0000256" key="2">
    <source>
        <dbReference type="ARBA" id="ARBA00022517"/>
    </source>
</evidence>
<accession>A0A6J7PG85</accession>
<sequence length="192" mass="20897">MSVNVVTSVTAMVSPILDDLGLELYDMEFAGGVLKVTIDTPAGQEAGVDIDQISRVNRLLGRELDHNDVVPGRYTLEVSSPGLERNLRTPHHFQREVGKDVSIRLVAEHEGQRRFAGALVAATDATATVRVTDTAQSVEIPLALIEKAKTVFVWESQPKPNSKEARAAKRSTSQKSVPSDQQTSDHQEVSAQ</sequence>
<evidence type="ECO:0000256" key="3">
    <source>
        <dbReference type="SAM" id="MobiDB-lite"/>
    </source>
</evidence>
<evidence type="ECO:0000259" key="5">
    <source>
        <dbReference type="Pfam" id="PF17384"/>
    </source>
</evidence>
<evidence type="ECO:0000256" key="1">
    <source>
        <dbReference type="ARBA" id="ARBA00022490"/>
    </source>
</evidence>
<feature type="domain" description="Ribosome maturation factor RimP N-terminal" evidence="4">
    <location>
        <begin position="12"/>
        <end position="84"/>
    </location>
</feature>
<evidence type="ECO:0000313" key="6">
    <source>
        <dbReference type="EMBL" id="CAB5004610.1"/>
    </source>
</evidence>
<dbReference type="InterPro" id="IPR028989">
    <property type="entry name" value="RimP_N"/>
</dbReference>
<dbReference type="SUPFAM" id="SSF75420">
    <property type="entry name" value="YhbC-like, N-terminal domain"/>
    <property type="match status" value="1"/>
</dbReference>
<feature type="compositionally biased region" description="Basic and acidic residues" evidence="3">
    <location>
        <begin position="183"/>
        <end position="192"/>
    </location>
</feature>
<dbReference type="InterPro" id="IPR028998">
    <property type="entry name" value="RimP_C"/>
</dbReference>
<gene>
    <name evidence="6" type="ORF">UFOPK4057_00527</name>
</gene>
<dbReference type="GO" id="GO:0005829">
    <property type="term" value="C:cytosol"/>
    <property type="evidence" value="ECO:0007669"/>
    <property type="project" value="TreeGrafter"/>
</dbReference>
<organism evidence="6">
    <name type="scientific">freshwater metagenome</name>
    <dbReference type="NCBI Taxonomy" id="449393"/>
    <lineage>
        <taxon>unclassified sequences</taxon>
        <taxon>metagenomes</taxon>
        <taxon>ecological metagenomes</taxon>
    </lineage>
</organism>
<feature type="region of interest" description="Disordered" evidence="3">
    <location>
        <begin position="155"/>
        <end position="192"/>
    </location>
</feature>
<evidence type="ECO:0000259" key="4">
    <source>
        <dbReference type="Pfam" id="PF02576"/>
    </source>
</evidence>
<dbReference type="HAMAP" id="MF_01077">
    <property type="entry name" value="RimP"/>
    <property type="match status" value="1"/>
</dbReference>
<dbReference type="PANTHER" id="PTHR33867:SF1">
    <property type="entry name" value="RIBOSOME MATURATION FACTOR RIMP"/>
    <property type="match status" value="1"/>
</dbReference>
<dbReference type="EMBL" id="CAFBPC010000098">
    <property type="protein sequence ID" value="CAB5004610.1"/>
    <property type="molecule type" value="Genomic_DNA"/>
</dbReference>
<name>A0A6J7PG85_9ZZZZ</name>
<dbReference type="AlphaFoldDB" id="A0A6J7PG85"/>
<dbReference type="GO" id="GO:0006412">
    <property type="term" value="P:translation"/>
    <property type="evidence" value="ECO:0007669"/>
    <property type="project" value="TreeGrafter"/>
</dbReference>
<dbReference type="Pfam" id="PF17384">
    <property type="entry name" value="DUF150_C"/>
    <property type="match status" value="1"/>
</dbReference>
<dbReference type="PANTHER" id="PTHR33867">
    <property type="entry name" value="RIBOSOME MATURATION FACTOR RIMP"/>
    <property type="match status" value="1"/>
</dbReference>
<dbReference type="CDD" id="cd01734">
    <property type="entry name" value="YlxS_C"/>
    <property type="match status" value="1"/>
</dbReference>
<feature type="compositionally biased region" description="Polar residues" evidence="3">
    <location>
        <begin position="170"/>
        <end position="182"/>
    </location>
</feature>
<dbReference type="InterPro" id="IPR003728">
    <property type="entry name" value="Ribosome_maturation_RimP"/>
</dbReference>
<dbReference type="InterPro" id="IPR036847">
    <property type="entry name" value="RimP_C_sf"/>
</dbReference>
<keyword evidence="1" id="KW-0963">Cytoplasm</keyword>
<reference evidence="6" key="1">
    <citation type="submission" date="2020-05" db="EMBL/GenBank/DDBJ databases">
        <authorList>
            <person name="Chiriac C."/>
            <person name="Salcher M."/>
            <person name="Ghai R."/>
            <person name="Kavagutti S V."/>
        </authorList>
    </citation>
    <scope>NUCLEOTIDE SEQUENCE</scope>
</reference>
<dbReference type="Gene3D" id="2.30.30.180">
    <property type="entry name" value="Ribosome maturation factor RimP, C-terminal domain"/>
    <property type="match status" value="1"/>
</dbReference>
<dbReference type="Pfam" id="PF02576">
    <property type="entry name" value="RimP_N"/>
    <property type="match status" value="1"/>
</dbReference>
<protein>
    <submittedName>
        <fullName evidence="6">Unannotated protein</fullName>
    </submittedName>
</protein>
<dbReference type="InterPro" id="IPR035956">
    <property type="entry name" value="RimP_N_sf"/>
</dbReference>
<keyword evidence="2" id="KW-0690">Ribosome biogenesis</keyword>
<dbReference type="SUPFAM" id="SSF74942">
    <property type="entry name" value="YhbC-like, C-terminal domain"/>
    <property type="match status" value="1"/>
</dbReference>